<evidence type="ECO:0000313" key="5">
    <source>
        <dbReference type="Proteomes" id="UP000523447"/>
    </source>
</evidence>
<dbReference type="PROSITE" id="PS51903">
    <property type="entry name" value="CLP_R"/>
    <property type="match status" value="1"/>
</dbReference>
<sequence>MNAEPLPHTPNLKRALNQATDLARETGHHAVTAEHLVLATLHDPDSSVARALHHAGANLAAITDALHETLRNGPYPDPPEPPEEDSSRKAL</sequence>
<dbReference type="SUPFAM" id="SSF81923">
    <property type="entry name" value="Double Clp-N motif"/>
    <property type="match status" value="1"/>
</dbReference>
<dbReference type="EMBL" id="JAAXPE010000031">
    <property type="protein sequence ID" value="NKY88548.1"/>
    <property type="molecule type" value="Genomic_DNA"/>
</dbReference>
<dbReference type="Pfam" id="PF02861">
    <property type="entry name" value="Clp_N"/>
    <property type="match status" value="1"/>
</dbReference>
<keyword evidence="1" id="KW-0677">Repeat</keyword>
<protein>
    <recommendedName>
        <fullName evidence="3">Clp R domain-containing protein</fullName>
    </recommendedName>
</protein>
<dbReference type="InterPro" id="IPR036628">
    <property type="entry name" value="Clp_N_dom_sf"/>
</dbReference>
<comment type="caution">
    <text evidence="4">The sequence shown here is derived from an EMBL/GenBank/DDBJ whole genome shotgun (WGS) entry which is preliminary data.</text>
</comment>
<evidence type="ECO:0000313" key="4">
    <source>
        <dbReference type="EMBL" id="NKY88548.1"/>
    </source>
</evidence>
<evidence type="ECO:0000256" key="2">
    <source>
        <dbReference type="SAM" id="MobiDB-lite"/>
    </source>
</evidence>
<feature type="region of interest" description="Disordered" evidence="2">
    <location>
        <begin position="69"/>
        <end position="91"/>
    </location>
</feature>
<dbReference type="AlphaFoldDB" id="A0A7X6M1K1"/>
<feature type="domain" description="Clp R" evidence="3">
    <location>
        <begin position="1"/>
        <end position="91"/>
    </location>
</feature>
<dbReference type="InterPro" id="IPR004176">
    <property type="entry name" value="Clp_R_N"/>
</dbReference>
<dbReference type="RefSeq" id="WP_040718206.1">
    <property type="nucleotide sequence ID" value="NZ_CAWPHS010000025.1"/>
</dbReference>
<accession>A0A7X6M1K1</accession>
<proteinExistence type="predicted"/>
<name>A0A7X6M1K1_9NOCA</name>
<dbReference type="Proteomes" id="UP000523447">
    <property type="component" value="Unassembled WGS sequence"/>
</dbReference>
<keyword evidence="5" id="KW-1185">Reference proteome</keyword>
<evidence type="ECO:0000259" key="3">
    <source>
        <dbReference type="PROSITE" id="PS51903"/>
    </source>
</evidence>
<reference evidence="4 5" key="1">
    <citation type="submission" date="2020-04" db="EMBL/GenBank/DDBJ databases">
        <title>MicrobeNet Type strains.</title>
        <authorList>
            <person name="Nicholson A.C."/>
        </authorList>
    </citation>
    <scope>NUCLEOTIDE SEQUENCE [LARGE SCALE GENOMIC DNA]</scope>
    <source>
        <strain evidence="4 5">DSM 44445</strain>
    </source>
</reference>
<evidence type="ECO:0000256" key="1">
    <source>
        <dbReference type="PROSITE-ProRule" id="PRU01251"/>
    </source>
</evidence>
<gene>
    <name evidence="4" type="ORF">HGA07_23360</name>
</gene>
<dbReference type="Gene3D" id="1.10.1780.10">
    <property type="entry name" value="Clp, N-terminal domain"/>
    <property type="match status" value="1"/>
</dbReference>
<organism evidence="4 5">
    <name type="scientific">Nocardia veterana</name>
    <dbReference type="NCBI Taxonomy" id="132249"/>
    <lineage>
        <taxon>Bacteria</taxon>
        <taxon>Bacillati</taxon>
        <taxon>Actinomycetota</taxon>
        <taxon>Actinomycetes</taxon>
        <taxon>Mycobacteriales</taxon>
        <taxon>Nocardiaceae</taxon>
        <taxon>Nocardia</taxon>
    </lineage>
</organism>